<dbReference type="AlphaFoldDB" id="A0A4R6PQ13"/>
<dbReference type="InterPro" id="IPR013784">
    <property type="entry name" value="Carb-bd-like_fold"/>
</dbReference>
<evidence type="ECO:0000313" key="11">
    <source>
        <dbReference type="Proteomes" id="UP000295531"/>
    </source>
</evidence>
<feature type="chain" id="PRO_5020768030" evidence="7">
    <location>
        <begin position="28"/>
        <end position="989"/>
    </location>
</feature>
<dbReference type="InterPro" id="IPR012910">
    <property type="entry name" value="Plug_dom"/>
</dbReference>
<dbReference type="GO" id="GO:0044718">
    <property type="term" value="P:siderophore transmembrane transport"/>
    <property type="evidence" value="ECO:0007669"/>
    <property type="project" value="TreeGrafter"/>
</dbReference>
<dbReference type="PANTHER" id="PTHR30069">
    <property type="entry name" value="TONB-DEPENDENT OUTER MEMBRANE RECEPTOR"/>
    <property type="match status" value="1"/>
</dbReference>
<proteinExistence type="predicted"/>
<evidence type="ECO:0000256" key="6">
    <source>
        <dbReference type="ARBA" id="ARBA00023237"/>
    </source>
</evidence>
<dbReference type="InterPro" id="IPR036942">
    <property type="entry name" value="Beta-barrel_TonB_sf"/>
</dbReference>
<keyword evidence="7" id="KW-0732">Signal</keyword>
<dbReference type="SUPFAM" id="SSF56935">
    <property type="entry name" value="Porins"/>
    <property type="match status" value="1"/>
</dbReference>
<keyword evidence="4" id="KW-0812">Transmembrane</keyword>
<dbReference type="RefSeq" id="WP_133538743.1">
    <property type="nucleotide sequence ID" value="NZ_SNXI01000002.1"/>
</dbReference>
<dbReference type="PANTHER" id="PTHR30069:SF46">
    <property type="entry name" value="OAR PROTEIN"/>
    <property type="match status" value="1"/>
</dbReference>
<feature type="signal peptide" evidence="7">
    <location>
        <begin position="1"/>
        <end position="27"/>
    </location>
</feature>
<keyword evidence="6" id="KW-0998">Cell outer membrane</keyword>
<dbReference type="Pfam" id="PF25183">
    <property type="entry name" value="OMP_b-brl_4"/>
    <property type="match status" value="2"/>
</dbReference>
<dbReference type="Gene3D" id="2.170.130.10">
    <property type="entry name" value="TonB-dependent receptor, plug domain"/>
    <property type="match status" value="1"/>
</dbReference>
<dbReference type="Gene3D" id="2.40.170.20">
    <property type="entry name" value="TonB-dependent receptor, beta-barrel domain"/>
    <property type="match status" value="1"/>
</dbReference>
<gene>
    <name evidence="10" type="ORF">DEU29_102183</name>
</gene>
<dbReference type="GO" id="GO:0009279">
    <property type="term" value="C:cell outer membrane"/>
    <property type="evidence" value="ECO:0007669"/>
    <property type="project" value="UniProtKB-SubCell"/>
</dbReference>
<dbReference type="InterPro" id="IPR057601">
    <property type="entry name" value="Oar-like_b-barrel"/>
</dbReference>
<dbReference type="OrthoDB" id="9768147at2"/>
<comment type="subcellular location">
    <subcellularLocation>
        <location evidence="1">Cell outer membrane</location>
        <topology evidence="1">Multi-pass membrane protein</topology>
    </subcellularLocation>
</comment>
<reference evidence="10 11" key="1">
    <citation type="submission" date="2019-03" db="EMBL/GenBank/DDBJ databases">
        <title>Freshwater and sediment microbial communities from various areas in North America, analyzing microbe dynamics in response to fracking.</title>
        <authorList>
            <person name="Lamendella R."/>
        </authorList>
    </citation>
    <scope>NUCLEOTIDE SEQUENCE [LARGE SCALE GENOMIC DNA]</scope>
    <source>
        <strain evidence="10 11">18_TX</strain>
    </source>
</reference>
<dbReference type="Pfam" id="PF07715">
    <property type="entry name" value="Plug"/>
    <property type="match status" value="1"/>
</dbReference>
<evidence type="ECO:0000256" key="7">
    <source>
        <dbReference type="SAM" id="SignalP"/>
    </source>
</evidence>
<feature type="domain" description="TonB-dependent transporter Oar-like beta-barrel" evidence="9">
    <location>
        <begin position="582"/>
        <end position="955"/>
    </location>
</feature>
<dbReference type="InterPro" id="IPR039426">
    <property type="entry name" value="TonB-dep_rcpt-like"/>
</dbReference>
<keyword evidence="5" id="KW-0472">Membrane</keyword>
<dbReference type="GO" id="GO:0015344">
    <property type="term" value="F:siderophore uptake transmembrane transporter activity"/>
    <property type="evidence" value="ECO:0007669"/>
    <property type="project" value="TreeGrafter"/>
</dbReference>
<comment type="caution">
    <text evidence="10">The sequence shown here is derived from an EMBL/GenBank/DDBJ whole genome shotgun (WGS) entry which is preliminary data.</text>
</comment>
<dbReference type="SUPFAM" id="SSF49452">
    <property type="entry name" value="Starch-binding domain-like"/>
    <property type="match status" value="1"/>
</dbReference>
<evidence type="ECO:0000256" key="2">
    <source>
        <dbReference type="ARBA" id="ARBA00022448"/>
    </source>
</evidence>
<feature type="domain" description="TonB-dependent receptor plug" evidence="8">
    <location>
        <begin position="140"/>
        <end position="233"/>
    </location>
</feature>
<name>A0A4R6PQ13_9GAMM</name>
<dbReference type="InterPro" id="IPR037066">
    <property type="entry name" value="Plug_dom_sf"/>
</dbReference>
<keyword evidence="2" id="KW-0813">Transport</keyword>
<dbReference type="Pfam" id="PF13620">
    <property type="entry name" value="CarboxypepD_reg"/>
    <property type="match status" value="1"/>
</dbReference>
<protein>
    <submittedName>
        <fullName evidence="10">TonB-dependent receptor-like protein</fullName>
    </submittedName>
</protein>
<dbReference type="GO" id="GO:0030246">
    <property type="term" value="F:carbohydrate binding"/>
    <property type="evidence" value="ECO:0007669"/>
    <property type="project" value="InterPro"/>
</dbReference>
<evidence type="ECO:0000256" key="4">
    <source>
        <dbReference type="ARBA" id="ARBA00022692"/>
    </source>
</evidence>
<accession>A0A4R6PQ13</accession>
<organism evidence="10 11">
    <name type="scientific">Idiomarina aquatica</name>
    <dbReference type="NCBI Taxonomy" id="1327752"/>
    <lineage>
        <taxon>Bacteria</taxon>
        <taxon>Pseudomonadati</taxon>
        <taxon>Pseudomonadota</taxon>
        <taxon>Gammaproteobacteria</taxon>
        <taxon>Alteromonadales</taxon>
        <taxon>Idiomarinaceae</taxon>
        <taxon>Idiomarina</taxon>
    </lineage>
</organism>
<keyword evidence="11" id="KW-1185">Reference proteome</keyword>
<evidence type="ECO:0000259" key="8">
    <source>
        <dbReference type="Pfam" id="PF07715"/>
    </source>
</evidence>
<dbReference type="EMBL" id="SNXI01000002">
    <property type="protein sequence ID" value="TDP40283.1"/>
    <property type="molecule type" value="Genomic_DNA"/>
</dbReference>
<sequence length="989" mass="108494">MKSQFFKRTLTAAAVAAAMGISATAVAQSTTGSVNGQVVTTSDQAVENASVTIRNVETGFTRTVQVGEDGSYRFPQLPTGRYIVVANASGYEPNQSQEFVISAGGSRELTVPLATGIETIDVSGTAISMVDTRSSGTSLNIGEAQIDRIPVPRNATNVALLAPSTTAGDSRFGNLASFGGSSVAENAVYINGLNVTNFRTGTGFSEVPFEFYKEFEVKTGGYSAEYGRSTGGVINTIVKSGTNEWEFGANLYYTPDSFSEDAPDVRYANAAATNEYYIYNAADTRDEYEGNIYASGPIIEDTLFIYALYNPRNVERETVGTEAQTFFDDSTDDAFWGTKIDWQITGDHLLELLAFSDSTTTNTLSYGFDPQTGERSGPPGVSYSENGGTNYSATYTGYLTNDLTMKVMYGENQYDLSSNSDEFAYCSLIRDYRTNVTPPNGIEAGCADTSTYFGETGEDTRKAFRVDFEWYLGDHLLRFGYDREENTSTSQTSYSGPEQSYYFVETGEPGQQLAGGNTVPEGVTEYVMAREYRVSGDFETIGSAFYVEDQWSITDDLTATIGLRNDTFDNKNAEGETFVKIDNMWAPRLGLSWDVNGDGQSKLFANVGRYFLPVANNTNVRLSGNEYDVRTFYELNGATVGQIEGQDSLILDLGPAFGEVVNADGTVPDTRAIVDQDIDPMYQDEIILGYESAFAENWSWGIRGIRRQLNGAIDDMEISAALDDRYGCHAASYVLGNPGESMEIFADTNCDGSLDEQIALQPEELGYPEAERSYNAVEVTLARAWADGWSINASYTWAHSYGNTEGLVKSDIAQDDAGITQDFDFPELMDGAYGDLPNDRRHMFKAYGAYELTENLRVGANFRLESGRPTNAFGIGHPNGVPSYGDTFYVCKANCNDEANDEYAYFPRGTYGRTPWQARLDLNATYTTQIQNMETEFRVDVFNALNAQSVARVNEFAEDGAPGVANERFMLPTAFQTPRYLMFSASVKF</sequence>
<keyword evidence="10" id="KW-0675">Receptor</keyword>
<dbReference type="Gene3D" id="2.60.40.1120">
    <property type="entry name" value="Carboxypeptidase-like, regulatory domain"/>
    <property type="match status" value="1"/>
</dbReference>
<evidence type="ECO:0000256" key="5">
    <source>
        <dbReference type="ARBA" id="ARBA00023136"/>
    </source>
</evidence>
<keyword evidence="3" id="KW-1134">Transmembrane beta strand</keyword>
<dbReference type="Proteomes" id="UP000295531">
    <property type="component" value="Unassembled WGS sequence"/>
</dbReference>
<evidence type="ECO:0000313" key="10">
    <source>
        <dbReference type="EMBL" id="TDP40283.1"/>
    </source>
</evidence>
<evidence type="ECO:0000256" key="1">
    <source>
        <dbReference type="ARBA" id="ARBA00004571"/>
    </source>
</evidence>
<evidence type="ECO:0000259" key="9">
    <source>
        <dbReference type="Pfam" id="PF25183"/>
    </source>
</evidence>
<feature type="domain" description="TonB-dependent transporter Oar-like beta-barrel" evidence="9">
    <location>
        <begin position="278"/>
        <end position="570"/>
    </location>
</feature>
<evidence type="ECO:0000256" key="3">
    <source>
        <dbReference type="ARBA" id="ARBA00022452"/>
    </source>
</evidence>